<feature type="transmembrane region" description="Helical" evidence="1">
    <location>
        <begin position="113"/>
        <end position="131"/>
    </location>
</feature>
<evidence type="ECO:0000313" key="3">
    <source>
        <dbReference type="Proteomes" id="UP000228781"/>
    </source>
</evidence>
<reference evidence="3" key="1">
    <citation type="submission" date="2017-09" db="EMBL/GenBank/DDBJ databases">
        <title>Depth-based differentiation of microbial function through sediment-hosted aquifers and enrichment of novel symbionts in the deep terrestrial subsurface.</title>
        <authorList>
            <person name="Probst A.J."/>
            <person name="Ladd B."/>
            <person name="Jarett J.K."/>
            <person name="Geller-Mcgrath D.E."/>
            <person name="Sieber C.M.K."/>
            <person name="Emerson J.B."/>
            <person name="Anantharaman K."/>
            <person name="Thomas B.C."/>
            <person name="Malmstrom R."/>
            <person name="Stieglmeier M."/>
            <person name="Klingl A."/>
            <person name="Woyke T."/>
            <person name="Ryan C.M."/>
            <person name="Banfield J.F."/>
        </authorList>
    </citation>
    <scope>NUCLEOTIDE SEQUENCE [LARGE SCALE GENOMIC DNA]</scope>
</reference>
<evidence type="ECO:0000313" key="2">
    <source>
        <dbReference type="EMBL" id="PJC21762.1"/>
    </source>
</evidence>
<feature type="transmembrane region" description="Helical" evidence="1">
    <location>
        <begin position="40"/>
        <end position="58"/>
    </location>
</feature>
<name>A0A2M8EHP3_UNCKA</name>
<feature type="transmembrane region" description="Helical" evidence="1">
    <location>
        <begin position="12"/>
        <end position="34"/>
    </location>
</feature>
<dbReference type="Proteomes" id="UP000228781">
    <property type="component" value="Unassembled WGS sequence"/>
</dbReference>
<feature type="transmembrane region" description="Helical" evidence="1">
    <location>
        <begin position="143"/>
        <end position="168"/>
    </location>
</feature>
<protein>
    <submittedName>
        <fullName evidence="2">Peptidase M50</fullName>
    </submittedName>
</protein>
<feature type="transmembrane region" description="Helical" evidence="1">
    <location>
        <begin position="180"/>
        <end position="196"/>
    </location>
</feature>
<accession>A0A2M8EHP3</accession>
<dbReference type="EMBL" id="PFSK01000049">
    <property type="protein sequence ID" value="PJC21762.1"/>
    <property type="molecule type" value="Genomic_DNA"/>
</dbReference>
<feature type="transmembrane region" description="Helical" evidence="1">
    <location>
        <begin position="78"/>
        <end position="101"/>
    </location>
</feature>
<gene>
    <name evidence="2" type="ORF">CO059_03205</name>
</gene>
<sequence>MRFSEIEKRDLLKAWVVISLAVAIAQLGGTTFILPLMVRVFVIYALTVGISLLAHEVLGHKFLAQRFGLFAEFRADDLLLLLALATSFLGFVFIIPGAVVISGITRIDTFGKVAAAGPVVNIILAFLFSALHRAGVSLTFPPVGIDLIALSYGINAWFALFNLIPFGLWDGAKVFAWDKRVWFILVLISAFLFLGVL</sequence>
<dbReference type="PANTHER" id="PTHR35864">
    <property type="entry name" value="ZINC METALLOPROTEASE MJ0611-RELATED"/>
    <property type="match status" value="1"/>
</dbReference>
<dbReference type="InterPro" id="IPR052348">
    <property type="entry name" value="Metallopeptidase_M50B"/>
</dbReference>
<keyword evidence="1" id="KW-1133">Transmembrane helix</keyword>
<keyword evidence="1" id="KW-0812">Transmembrane</keyword>
<dbReference type="AlphaFoldDB" id="A0A2M8EHP3"/>
<organism evidence="2 3">
    <name type="scientific">candidate division WWE3 bacterium CG_4_9_14_0_2_um_filter_48_10</name>
    <dbReference type="NCBI Taxonomy" id="1975078"/>
    <lineage>
        <taxon>Bacteria</taxon>
        <taxon>Katanobacteria</taxon>
    </lineage>
</organism>
<evidence type="ECO:0000256" key="1">
    <source>
        <dbReference type="SAM" id="Phobius"/>
    </source>
</evidence>
<comment type="caution">
    <text evidence="2">The sequence shown here is derived from an EMBL/GenBank/DDBJ whole genome shotgun (WGS) entry which is preliminary data.</text>
</comment>
<dbReference type="PANTHER" id="PTHR35864:SF1">
    <property type="entry name" value="ZINC METALLOPROTEASE YWHC-RELATED"/>
    <property type="match status" value="1"/>
</dbReference>
<proteinExistence type="predicted"/>
<keyword evidence="1" id="KW-0472">Membrane</keyword>